<proteinExistence type="predicted"/>
<evidence type="ECO:0000313" key="1">
    <source>
        <dbReference type="EMBL" id="MFI7589002.1"/>
    </source>
</evidence>
<dbReference type="Proteomes" id="UP001612915">
    <property type="component" value="Unassembled WGS sequence"/>
</dbReference>
<organism evidence="1 2">
    <name type="scientific">Spongisporangium articulatum</name>
    <dbReference type="NCBI Taxonomy" id="3362603"/>
    <lineage>
        <taxon>Bacteria</taxon>
        <taxon>Bacillati</taxon>
        <taxon>Actinomycetota</taxon>
        <taxon>Actinomycetes</taxon>
        <taxon>Kineosporiales</taxon>
        <taxon>Kineosporiaceae</taxon>
        <taxon>Spongisporangium</taxon>
    </lineage>
</organism>
<dbReference type="EMBL" id="JBITLV010000006">
    <property type="protein sequence ID" value="MFI7589002.1"/>
    <property type="molecule type" value="Genomic_DNA"/>
</dbReference>
<evidence type="ECO:0000313" key="2">
    <source>
        <dbReference type="Proteomes" id="UP001612915"/>
    </source>
</evidence>
<comment type="caution">
    <text evidence="1">The sequence shown here is derived from an EMBL/GenBank/DDBJ whole genome shotgun (WGS) entry which is preliminary data.</text>
</comment>
<accession>A0ABW8ARL2</accession>
<keyword evidence="2" id="KW-1185">Reference proteome</keyword>
<protein>
    <submittedName>
        <fullName evidence="1">Uncharacterized protein</fullName>
    </submittedName>
</protein>
<sequence>MPRDVFPVDATEGTEVHLVAPRDEVWARIAAATGVPVDARPEEVRRTVTEASVTVLAPELDPTLRPRRP</sequence>
<dbReference type="RefSeq" id="WP_398283264.1">
    <property type="nucleotide sequence ID" value="NZ_JBITLV010000006.1"/>
</dbReference>
<reference evidence="1 2" key="1">
    <citation type="submission" date="2024-10" db="EMBL/GenBank/DDBJ databases">
        <title>The Natural Products Discovery Center: Release of the First 8490 Sequenced Strains for Exploring Actinobacteria Biosynthetic Diversity.</title>
        <authorList>
            <person name="Kalkreuter E."/>
            <person name="Kautsar S.A."/>
            <person name="Yang D."/>
            <person name="Bader C.D."/>
            <person name="Teijaro C.N."/>
            <person name="Fluegel L."/>
            <person name="Davis C.M."/>
            <person name="Simpson J.R."/>
            <person name="Lauterbach L."/>
            <person name="Steele A.D."/>
            <person name="Gui C."/>
            <person name="Meng S."/>
            <person name="Li G."/>
            <person name="Viehrig K."/>
            <person name="Ye F."/>
            <person name="Su P."/>
            <person name="Kiefer A.F."/>
            <person name="Nichols A."/>
            <person name="Cepeda A.J."/>
            <person name="Yan W."/>
            <person name="Fan B."/>
            <person name="Jiang Y."/>
            <person name="Adhikari A."/>
            <person name="Zheng C.-J."/>
            <person name="Schuster L."/>
            <person name="Cowan T.M."/>
            <person name="Smanski M.J."/>
            <person name="Chevrette M.G."/>
            <person name="De Carvalho L.P.S."/>
            <person name="Shen B."/>
        </authorList>
    </citation>
    <scope>NUCLEOTIDE SEQUENCE [LARGE SCALE GENOMIC DNA]</scope>
    <source>
        <strain evidence="1 2">NPDC049639</strain>
    </source>
</reference>
<name>A0ABW8ARL2_9ACTN</name>
<gene>
    <name evidence="1" type="ORF">ACIB24_18215</name>
</gene>